<gene>
    <name evidence="5" type="ORF">C7389_1098</name>
</gene>
<dbReference type="GO" id="GO:0000976">
    <property type="term" value="F:transcription cis-regulatory region binding"/>
    <property type="evidence" value="ECO:0007669"/>
    <property type="project" value="TreeGrafter"/>
</dbReference>
<dbReference type="InterPro" id="IPR001789">
    <property type="entry name" value="Sig_transdc_resp-reg_receiver"/>
</dbReference>
<reference evidence="5 6" key="1">
    <citation type="submission" date="2019-03" db="EMBL/GenBank/DDBJ databases">
        <title>Genomic Encyclopedia of Type Strains, Phase IV (KMG-IV): sequencing the most valuable type-strain genomes for metagenomic binning, comparative biology and taxonomic classification.</title>
        <authorList>
            <person name="Goeker M."/>
        </authorList>
    </citation>
    <scope>NUCLEOTIDE SEQUENCE [LARGE SCALE GENOMIC DNA]</scope>
    <source>
        <strain evidence="5 6">DSM 12121</strain>
    </source>
</reference>
<dbReference type="EMBL" id="SNVV01000009">
    <property type="protein sequence ID" value="TDN50319.1"/>
    <property type="molecule type" value="Genomic_DNA"/>
</dbReference>
<dbReference type="GO" id="GO:0000156">
    <property type="term" value="F:phosphorelay response regulator activity"/>
    <property type="evidence" value="ECO:0007669"/>
    <property type="project" value="TreeGrafter"/>
</dbReference>
<feature type="domain" description="HTH LytTR-type" evidence="4">
    <location>
        <begin position="145"/>
        <end position="253"/>
    </location>
</feature>
<dbReference type="Proteomes" id="UP000295129">
    <property type="component" value="Unassembled WGS sequence"/>
</dbReference>
<organism evidence="5 6">
    <name type="scientific">Azoarcus indigens</name>
    <dbReference type="NCBI Taxonomy" id="29545"/>
    <lineage>
        <taxon>Bacteria</taxon>
        <taxon>Pseudomonadati</taxon>
        <taxon>Pseudomonadota</taxon>
        <taxon>Betaproteobacteria</taxon>
        <taxon>Rhodocyclales</taxon>
        <taxon>Zoogloeaceae</taxon>
        <taxon>Azoarcus</taxon>
    </lineage>
</organism>
<dbReference type="AlphaFoldDB" id="A0A4R6E029"/>
<evidence type="ECO:0000313" key="6">
    <source>
        <dbReference type="Proteomes" id="UP000295129"/>
    </source>
</evidence>
<dbReference type="SMART" id="SM00850">
    <property type="entry name" value="LytTR"/>
    <property type="match status" value="1"/>
</dbReference>
<evidence type="ECO:0000313" key="5">
    <source>
        <dbReference type="EMBL" id="TDN50319.1"/>
    </source>
</evidence>
<dbReference type="PROSITE" id="PS50110">
    <property type="entry name" value="RESPONSE_REGULATORY"/>
    <property type="match status" value="1"/>
</dbReference>
<dbReference type="Gene3D" id="2.40.50.1020">
    <property type="entry name" value="LytTr DNA-binding domain"/>
    <property type="match status" value="1"/>
</dbReference>
<dbReference type="InterPro" id="IPR011006">
    <property type="entry name" value="CheY-like_superfamily"/>
</dbReference>
<dbReference type="PROSITE" id="PS50930">
    <property type="entry name" value="HTH_LYTTR"/>
    <property type="match status" value="1"/>
</dbReference>
<keyword evidence="2" id="KW-0597">Phosphoprotein</keyword>
<dbReference type="RefSeq" id="WP_133591471.1">
    <property type="nucleotide sequence ID" value="NZ_SNVV01000009.1"/>
</dbReference>
<dbReference type="OrthoDB" id="236568at2"/>
<dbReference type="Pfam" id="PF04397">
    <property type="entry name" value="LytTR"/>
    <property type="match status" value="1"/>
</dbReference>
<dbReference type="GO" id="GO:0005829">
    <property type="term" value="C:cytosol"/>
    <property type="evidence" value="ECO:0007669"/>
    <property type="project" value="TreeGrafter"/>
</dbReference>
<dbReference type="Pfam" id="PF00072">
    <property type="entry name" value="Response_reg"/>
    <property type="match status" value="1"/>
</dbReference>
<name>A0A4R6E029_9RHOO</name>
<feature type="modified residue" description="4-aspartylphosphate" evidence="2">
    <location>
        <position position="61"/>
    </location>
</feature>
<dbReference type="GO" id="GO:0032993">
    <property type="term" value="C:protein-DNA complex"/>
    <property type="evidence" value="ECO:0007669"/>
    <property type="project" value="TreeGrafter"/>
</dbReference>
<dbReference type="Gene3D" id="3.40.50.2300">
    <property type="match status" value="1"/>
</dbReference>
<proteinExistence type="predicted"/>
<comment type="caution">
    <text evidence="5">The sequence shown here is derived from an EMBL/GenBank/DDBJ whole genome shotgun (WGS) entry which is preliminary data.</text>
</comment>
<keyword evidence="6" id="KW-1185">Reference proteome</keyword>
<evidence type="ECO:0000256" key="1">
    <source>
        <dbReference type="ARBA" id="ARBA00023125"/>
    </source>
</evidence>
<evidence type="ECO:0000256" key="2">
    <source>
        <dbReference type="PROSITE-ProRule" id="PRU00169"/>
    </source>
</evidence>
<dbReference type="InterPro" id="IPR007492">
    <property type="entry name" value="LytTR_DNA-bd_dom"/>
</dbReference>
<keyword evidence="1" id="KW-0238">DNA-binding</keyword>
<dbReference type="InterPro" id="IPR039420">
    <property type="entry name" value="WalR-like"/>
</dbReference>
<feature type="domain" description="Response regulatory" evidence="3">
    <location>
        <begin position="7"/>
        <end position="124"/>
    </location>
</feature>
<evidence type="ECO:0000259" key="3">
    <source>
        <dbReference type="PROSITE" id="PS50110"/>
    </source>
</evidence>
<accession>A0A4R6E029</accession>
<dbReference type="GO" id="GO:0006355">
    <property type="term" value="P:regulation of DNA-templated transcription"/>
    <property type="evidence" value="ECO:0007669"/>
    <property type="project" value="TreeGrafter"/>
</dbReference>
<sequence length="253" mass="27921">MSDLPLRVLIVDDEAPARSRLRDLLGDIAAVQPNVVAGMAANGVEALRLVEAGGVDVVLADIRMPVMDGVELARELGRLPQAPVVVFTTAYDQYAVQAFELAATDYLVKPVRAERLAAALSKVRGQRPLQAELATTAASGERRHFGVSERGRILLLPVEDVRYLKAELKYVTAKTVEREFVLDESLVQIEQEFCDRFLRIHRNCLVARTAIQGVERVGDTDGEAHWEVLLAGLPERLPVSRRQWPAVRQALGL</sequence>
<dbReference type="PANTHER" id="PTHR48111:SF3">
    <property type="entry name" value="TRANSCRIPTIONAL REGULATORY PROTEIN BTSR"/>
    <property type="match status" value="1"/>
</dbReference>
<dbReference type="SUPFAM" id="SSF52172">
    <property type="entry name" value="CheY-like"/>
    <property type="match status" value="1"/>
</dbReference>
<evidence type="ECO:0000259" key="4">
    <source>
        <dbReference type="PROSITE" id="PS50930"/>
    </source>
</evidence>
<dbReference type="SMART" id="SM00448">
    <property type="entry name" value="REC"/>
    <property type="match status" value="1"/>
</dbReference>
<dbReference type="PANTHER" id="PTHR48111">
    <property type="entry name" value="REGULATOR OF RPOS"/>
    <property type="match status" value="1"/>
</dbReference>
<protein>
    <submittedName>
        <fullName evidence="5">LytTR family two component transcriptional regulator</fullName>
    </submittedName>
</protein>